<dbReference type="GO" id="GO:0005737">
    <property type="term" value="C:cytoplasm"/>
    <property type="evidence" value="ECO:0007669"/>
    <property type="project" value="TreeGrafter"/>
</dbReference>
<dbReference type="AlphaFoldDB" id="A0A0C3H6Y3"/>
<dbReference type="CDD" id="cd07067">
    <property type="entry name" value="HP_PGM_like"/>
    <property type="match status" value="1"/>
</dbReference>
<dbReference type="OrthoDB" id="496981at2759"/>
<dbReference type="InterPro" id="IPR050275">
    <property type="entry name" value="PGM_Phosphatase"/>
</dbReference>
<dbReference type="HOGENOM" id="CLU_760956_0_0_1"/>
<dbReference type="InterPro" id="IPR013078">
    <property type="entry name" value="His_Pase_superF_clade-1"/>
</dbReference>
<dbReference type="GO" id="GO:0016791">
    <property type="term" value="F:phosphatase activity"/>
    <property type="evidence" value="ECO:0007669"/>
    <property type="project" value="TreeGrafter"/>
</dbReference>
<dbReference type="SUPFAM" id="SSF53254">
    <property type="entry name" value="Phosphoglycerate mutase-like"/>
    <property type="match status" value="1"/>
</dbReference>
<evidence type="ECO:0000313" key="2">
    <source>
        <dbReference type="EMBL" id="KIN03961.1"/>
    </source>
</evidence>
<proteinExistence type="predicted"/>
<accession>A0A0C3H6Y3</accession>
<dbReference type="InParanoid" id="A0A0C3H6Y3"/>
<dbReference type="EMBL" id="KN832873">
    <property type="protein sequence ID" value="KIN03961.1"/>
    <property type="molecule type" value="Genomic_DNA"/>
</dbReference>
<keyword evidence="3" id="KW-1185">Reference proteome</keyword>
<dbReference type="SMART" id="SM00855">
    <property type="entry name" value="PGAM"/>
    <property type="match status" value="1"/>
</dbReference>
<dbReference type="PANTHER" id="PTHR48100">
    <property type="entry name" value="BROAD-SPECIFICITY PHOSPHATASE YOR283W-RELATED"/>
    <property type="match status" value="1"/>
</dbReference>
<reference evidence="2 3" key="1">
    <citation type="submission" date="2014-04" db="EMBL/GenBank/DDBJ databases">
        <authorList>
            <consortium name="DOE Joint Genome Institute"/>
            <person name="Kuo A."/>
            <person name="Martino E."/>
            <person name="Perotto S."/>
            <person name="Kohler A."/>
            <person name="Nagy L.G."/>
            <person name="Floudas D."/>
            <person name="Copeland A."/>
            <person name="Barry K.W."/>
            <person name="Cichocki N."/>
            <person name="Veneault-Fourrey C."/>
            <person name="LaButti K."/>
            <person name="Lindquist E.A."/>
            <person name="Lipzen A."/>
            <person name="Lundell T."/>
            <person name="Morin E."/>
            <person name="Murat C."/>
            <person name="Sun H."/>
            <person name="Tunlid A."/>
            <person name="Henrissat B."/>
            <person name="Grigoriev I.V."/>
            <person name="Hibbett D.S."/>
            <person name="Martin F."/>
            <person name="Nordberg H.P."/>
            <person name="Cantor M.N."/>
            <person name="Hua S.X."/>
        </authorList>
    </citation>
    <scope>NUCLEOTIDE SEQUENCE [LARGE SCALE GENOMIC DNA]</scope>
    <source>
        <strain evidence="2 3">Zn</strain>
    </source>
</reference>
<dbReference type="Proteomes" id="UP000054321">
    <property type="component" value="Unassembled WGS sequence"/>
</dbReference>
<organism evidence="2 3">
    <name type="scientific">Oidiodendron maius (strain Zn)</name>
    <dbReference type="NCBI Taxonomy" id="913774"/>
    <lineage>
        <taxon>Eukaryota</taxon>
        <taxon>Fungi</taxon>
        <taxon>Dikarya</taxon>
        <taxon>Ascomycota</taxon>
        <taxon>Pezizomycotina</taxon>
        <taxon>Leotiomycetes</taxon>
        <taxon>Leotiomycetes incertae sedis</taxon>
        <taxon>Myxotrichaceae</taxon>
        <taxon>Oidiodendron</taxon>
    </lineage>
</organism>
<gene>
    <name evidence="2" type="ORF">OIDMADRAFT_26594</name>
</gene>
<evidence type="ECO:0008006" key="4">
    <source>
        <dbReference type="Google" id="ProtNLM"/>
    </source>
</evidence>
<dbReference type="PANTHER" id="PTHR48100:SF1">
    <property type="entry name" value="HISTIDINE PHOSPHATASE FAMILY PROTEIN-RELATED"/>
    <property type="match status" value="1"/>
</dbReference>
<evidence type="ECO:0000256" key="1">
    <source>
        <dbReference type="SAM" id="MobiDB-lite"/>
    </source>
</evidence>
<evidence type="ECO:0000313" key="3">
    <source>
        <dbReference type="Proteomes" id="UP000054321"/>
    </source>
</evidence>
<dbReference type="Gene3D" id="3.40.50.1240">
    <property type="entry name" value="Phosphoglycerate mutase-like"/>
    <property type="match status" value="1"/>
</dbReference>
<dbReference type="InterPro" id="IPR029033">
    <property type="entry name" value="His_PPase_superfam"/>
</dbReference>
<name>A0A0C3H6Y3_OIDMZ</name>
<protein>
    <recommendedName>
        <fullName evidence="4">Phosphoglycerate mutase family protein</fullName>
    </recommendedName>
</protein>
<feature type="region of interest" description="Disordered" evidence="1">
    <location>
        <begin position="100"/>
        <end position="121"/>
    </location>
</feature>
<reference evidence="3" key="2">
    <citation type="submission" date="2015-01" db="EMBL/GenBank/DDBJ databases">
        <title>Evolutionary Origins and Diversification of the Mycorrhizal Mutualists.</title>
        <authorList>
            <consortium name="DOE Joint Genome Institute"/>
            <consortium name="Mycorrhizal Genomics Consortium"/>
            <person name="Kohler A."/>
            <person name="Kuo A."/>
            <person name="Nagy L.G."/>
            <person name="Floudas D."/>
            <person name="Copeland A."/>
            <person name="Barry K.W."/>
            <person name="Cichocki N."/>
            <person name="Veneault-Fourrey C."/>
            <person name="LaButti K."/>
            <person name="Lindquist E.A."/>
            <person name="Lipzen A."/>
            <person name="Lundell T."/>
            <person name="Morin E."/>
            <person name="Murat C."/>
            <person name="Riley R."/>
            <person name="Ohm R."/>
            <person name="Sun H."/>
            <person name="Tunlid A."/>
            <person name="Henrissat B."/>
            <person name="Grigoriev I.V."/>
            <person name="Hibbett D.S."/>
            <person name="Martin F."/>
        </authorList>
    </citation>
    <scope>NUCLEOTIDE SEQUENCE [LARGE SCALE GENOMIC DNA]</scope>
    <source>
        <strain evidence="3">Zn</strain>
    </source>
</reference>
<sequence length="364" mass="40091">MSSPLRSASRPDFLTISTCPLCTNIKCELTCDDESGDVSENLPTVFENPQTNMPVAPGASVSSLVIPFTSDLNETASPQIAHQVRSLVADEGLEASTAALPHGIEDNEIEPSETLGATTPTSIPVSIADTIRREPKITIHFIRHAHAAHNIKNLLEAYSIQNPALTPFGHTQCELVLKTFPFMDKVTHVLCSPLTRALETALESFKPLYERGLQIVAWTQLLETGNGPTNRGDSISDLRKKMKGLPVDLQYINEGWEKVPNKSADGPARAKSVMITLHNFCQLASRFGENVDRPDVDLLVVSHGTFLRNLIRGRPRFLNCQVRSCEFATEEQAKGGSKHFDLVETAESKARVYKLDRLQPPQED</sequence>
<dbReference type="Pfam" id="PF00300">
    <property type="entry name" value="His_Phos_1"/>
    <property type="match status" value="1"/>
</dbReference>